<keyword evidence="8" id="KW-0067">ATP-binding</keyword>
<evidence type="ECO:0000256" key="2">
    <source>
        <dbReference type="ARBA" id="ARBA00006485"/>
    </source>
</evidence>
<dbReference type="EMBL" id="LTDL01000040">
    <property type="protein sequence ID" value="OAG29391.1"/>
    <property type="molecule type" value="Genomic_DNA"/>
</dbReference>
<sequence length="282" mass="30671">MYKRNGKIAETGRSSVYTGQSLKDGKTIVLKKIAYFGGGAQADASAKRSRQEIAILKKAQHKNIIALIDIISNDALLGSSKPTKSLYIVMEHCEQTLADIIPTVTRPLRNSILFQILDGLEYIHSLNILHRDIKPSNILISHGTVKIADFGISRECSGTMTQLQGTLAYMAIEILLGSTAYTRTVDLWSLGCLFWEMTTHQICFPGTGQLDQIAKIVCTLGVTPEEALLLSGLPYGGLVKTPRPASSTLAELTEEDAAILSVLLSYNPAKRALSPSLLSRLL</sequence>
<name>A0A177ECY8_9MICR</name>
<reference evidence="12 13" key="1">
    <citation type="submission" date="2016-02" db="EMBL/GenBank/DDBJ databases">
        <title>Discovery of a natural microsporidian pathogen with a broad tissue tropism in Caenorhabditis elegans.</title>
        <authorList>
            <person name="Luallen R.J."/>
            <person name="Reinke A.W."/>
            <person name="Tong L."/>
            <person name="Botts M.R."/>
            <person name="Felix M.-A."/>
            <person name="Troemel E.R."/>
        </authorList>
    </citation>
    <scope>NUCLEOTIDE SEQUENCE [LARGE SCALE GENOMIC DNA]</scope>
    <source>
        <strain evidence="12 13">JUm2807</strain>
    </source>
</reference>
<dbReference type="SUPFAM" id="SSF56112">
    <property type="entry name" value="Protein kinase-like (PK-like)"/>
    <property type="match status" value="1"/>
</dbReference>
<dbReference type="InterPro" id="IPR050108">
    <property type="entry name" value="CDK"/>
</dbReference>
<dbReference type="VEuPathDB" id="MicrosporidiaDB:NEDG_00524"/>
<dbReference type="InterPro" id="IPR000719">
    <property type="entry name" value="Prot_kinase_dom"/>
</dbReference>
<evidence type="ECO:0000313" key="13">
    <source>
        <dbReference type="Proteomes" id="UP000185944"/>
    </source>
</evidence>
<gene>
    <name evidence="12" type="ORF">NEDG_00524</name>
</gene>
<dbReference type="PANTHER" id="PTHR24056">
    <property type="entry name" value="CELL DIVISION PROTEIN KINASE"/>
    <property type="match status" value="1"/>
</dbReference>
<keyword evidence="6" id="KW-0547">Nucleotide-binding</keyword>
<evidence type="ECO:0000256" key="9">
    <source>
        <dbReference type="ARBA" id="ARBA00023242"/>
    </source>
</evidence>
<evidence type="ECO:0000256" key="10">
    <source>
        <dbReference type="ARBA" id="ARBA00039266"/>
    </source>
</evidence>
<feature type="domain" description="Protein kinase" evidence="11">
    <location>
        <begin position="2"/>
        <end position="282"/>
    </location>
</feature>
<comment type="caution">
    <text evidence="12">The sequence shown here is derived from an EMBL/GenBank/DDBJ whole genome shotgun (WGS) entry which is preliminary data.</text>
</comment>
<dbReference type="GO" id="GO:0000307">
    <property type="term" value="C:cyclin-dependent protein kinase holoenzyme complex"/>
    <property type="evidence" value="ECO:0007669"/>
    <property type="project" value="TreeGrafter"/>
</dbReference>
<dbReference type="SMART" id="SM00220">
    <property type="entry name" value="S_TKc"/>
    <property type="match status" value="1"/>
</dbReference>
<dbReference type="PROSITE" id="PS00108">
    <property type="entry name" value="PROTEIN_KINASE_ST"/>
    <property type="match status" value="1"/>
</dbReference>
<dbReference type="AlphaFoldDB" id="A0A177ECY8"/>
<keyword evidence="5" id="KW-0808">Transferase</keyword>
<accession>A0A177ECY8</accession>
<dbReference type="Gene3D" id="3.30.200.20">
    <property type="entry name" value="Phosphorylase Kinase, domain 1"/>
    <property type="match status" value="1"/>
</dbReference>
<evidence type="ECO:0000256" key="1">
    <source>
        <dbReference type="ARBA" id="ARBA00004123"/>
    </source>
</evidence>
<keyword evidence="4" id="KW-0723">Serine/threonine-protein kinase</keyword>
<comment type="subcellular location">
    <subcellularLocation>
        <location evidence="1">Nucleus</location>
    </subcellularLocation>
</comment>
<dbReference type="PROSITE" id="PS50011">
    <property type="entry name" value="PROTEIN_KINASE_DOM"/>
    <property type="match status" value="1"/>
</dbReference>
<protein>
    <recommendedName>
        <fullName evidence="10">Cyclin-dependent kinase 1</fullName>
        <ecNumber evidence="3">2.7.11.22</ecNumber>
    </recommendedName>
</protein>
<organism evidence="12 13">
    <name type="scientific">Nematocida displodere</name>
    <dbReference type="NCBI Taxonomy" id="1805483"/>
    <lineage>
        <taxon>Eukaryota</taxon>
        <taxon>Fungi</taxon>
        <taxon>Fungi incertae sedis</taxon>
        <taxon>Microsporidia</taxon>
        <taxon>Nematocida</taxon>
    </lineage>
</organism>
<evidence type="ECO:0000256" key="7">
    <source>
        <dbReference type="ARBA" id="ARBA00022777"/>
    </source>
</evidence>
<dbReference type="GO" id="GO:0005737">
    <property type="term" value="C:cytoplasm"/>
    <property type="evidence" value="ECO:0007669"/>
    <property type="project" value="TreeGrafter"/>
</dbReference>
<dbReference type="EC" id="2.7.11.22" evidence="3"/>
<proteinExistence type="inferred from homology"/>
<evidence type="ECO:0000313" key="12">
    <source>
        <dbReference type="EMBL" id="OAG29391.1"/>
    </source>
</evidence>
<keyword evidence="7 12" id="KW-0418">Kinase</keyword>
<dbReference type="RefSeq" id="XP_067544039.1">
    <property type="nucleotide sequence ID" value="XM_067687942.1"/>
</dbReference>
<dbReference type="Proteomes" id="UP000185944">
    <property type="component" value="Unassembled WGS sequence"/>
</dbReference>
<dbReference type="OrthoDB" id="2195230at2759"/>
<dbReference type="STRING" id="1805483.A0A177ECY8"/>
<dbReference type="Gene3D" id="1.10.510.10">
    <property type="entry name" value="Transferase(Phosphotransferase) domain 1"/>
    <property type="match status" value="1"/>
</dbReference>
<evidence type="ECO:0000256" key="5">
    <source>
        <dbReference type="ARBA" id="ARBA00022679"/>
    </source>
</evidence>
<comment type="similarity">
    <text evidence="2">Belongs to the protein kinase superfamily. CMGC Ser/Thr protein kinase family. CDC2/CDKX subfamily.</text>
</comment>
<dbReference type="InterPro" id="IPR011009">
    <property type="entry name" value="Kinase-like_dom_sf"/>
</dbReference>
<dbReference type="GeneID" id="93646874"/>
<keyword evidence="13" id="KW-1185">Reference proteome</keyword>
<dbReference type="GO" id="GO:0010389">
    <property type="term" value="P:regulation of G2/M transition of mitotic cell cycle"/>
    <property type="evidence" value="ECO:0007669"/>
    <property type="project" value="TreeGrafter"/>
</dbReference>
<dbReference type="GO" id="GO:0005524">
    <property type="term" value="F:ATP binding"/>
    <property type="evidence" value="ECO:0007669"/>
    <property type="project" value="UniProtKB-KW"/>
</dbReference>
<dbReference type="GO" id="GO:0010468">
    <property type="term" value="P:regulation of gene expression"/>
    <property type="evidence" value="ECO:0007669"/>
    <property type="project" value="TreeGrafter"/>
</dbReference>
<dbReference type="Pfam" id="PF00069">
    <property type="entry name" value="Pkinase"/>
    <property type="match status" value="1"/>
</dbReference>
<dbReference type="GO" id="GO:0007165">
    <property type="term" value="P:signal transduction"/>
    <property type="evidence" value="ECO:0007669"/>
    <property type="project" value="TreeGrafter"/>
</dbReference>
<evidence type="ECO:0000256" key="6">
    <source>
        <dbReference type="ARBA" id="ARBA00022741"/>
    </source>
</evidence>
<dbReference type="GO" id="GO:0004693">
    <property type="term" value="F:cyclin-dependent protein serine/threonine kinase activity"/>
    <property type="evidence" value="ECO:0007669"/>
    <property type="project" value="UniProtKB-EC"/>
</dbReference>
<evidence type="ECO:0000256" key="4">
    <source>
        <dbReference type="ARBA" id="ARBA00022527"/>
    </source>
</evidence>
<evidence type="ECO:0000256" key="3">
    <source>
        <dbReference type="ARBA" id="ARBA00012425"/>
    </source>
</evidence>
<evidence type="ECO:0000259" key="11">
    <source>
        <dbReference type="PROSITE" id="PS50011"/>
    </source>
</evidence>
<dbReference type="GO" id="GO:0005634">
    <property type="term" value="C:nucleus"/>
    <property type="evidence" value="ECO:0007669"/>
    <property type="project" value="UniProtKB-SubCell"/>
</dbReference>
<keyword evidence="9" id="KW-0539">Nucleus</keyword>
<dbReference type="InterPro" id="IPR008271">
    <property type="entry name" value="Ser/Thr_kinase_AS"/>
</dbReference>
<dbReference type="PANTHER" id="PTHR24056:SF254">
    <property type="entry name" value="CYCLIN-DEPENDENT KINASE 2"/>
    <property type="match status" value="1"/>
</dbReference>
<dbReference type="FunFam" id="1.10.510.10:FF:000624">
    <property type="entry name" value="Mitogen-activated protein kinase"/>
    <property type="match status" value="1"/>
</dbReference>
<dbReference type="GO" id="GO:0000082">
    <property type="term" value="P:G1/S transition of mitotic cell cycle"/>
    <property type="evidence" value="ECO:0007669"/>
    <property type="project" value="TreeGrafter"/>
</dbReference>
<dbReference type="GO" id="GO:0030332">
    <property type="term" value="F:cyclin binding"/>
    <property type="evidence" value="ECO:0007669"/>
    <property type="project" value="TreeGrafter"/>
</dbReference>
<evidence type="ECO:0000256" key="8">
    <source>
        <dbReference type="ARBA" id="ARBA00022840"/>
    </source>
</evidence>